<proteinExistence type="predicted"/>
<evidence type="ECO:0000313" key="2">
    <source>
        <dbReference type="EMBL" id="MWC43147.1"/>
    </source>
</evidence>
<keyword evidence="1" id="KW-0472">Membrane</keyword>
<feature type="transmembrane region" description="Helical" evidence="1">
    <location>
        <begin position="240"/>
        <end position="259"/>
    </location>
</feature>
<dbReference type="EMBL" id="WSUT01000005">
    <property type="protein sequence ID" value="MWC43147.1"/>
    <property type="molecule type" value="Genomic_DNA"/>
</dbReference>
<dbReference type="Proteomes" id="UP000436801">
    <property type="component" value="Unassembled WGS sequence"/>
</dbReference>
<evidence type="ECO:0000256" key="1">
    <source>
        <dbReference type="SAM" id="Phobius"/>
    </source>
</evidence>
<feature type="transmembrane region" description="Helical" evidence="1">
    <location>
        <begin position="323"/>
        <end position="343"/>
    </location>
</feature>
<sequence length="496" mass="53575">MMLSVVPLLWPAIPPLTDLPGHIGRYRILSEAGQGPLAAHFGVRWAVIGNLGVDLIVLALHPLLDVEPAAKLAVMAIPALGVAGLLWLAREVHGRIPPSAAFALPLVYGWSFQLGFVNFCLAQSLVFLGLAAWLYLARTRASWVRIAAFAAFAPIVWLCHSFGWAMLGLFTGMLEWRRRVEAGERAVPALLRAGAAVAPMASPVLLMLHGHADALAGDTGDWFYWAAKLRWTVSLFRERWALWDVAALLVISLLLFAAIRSPRLRISGLLGWPALAGLAAFIALPRLFQGGAYVDMRMLAPSVALAILSIAPRTGEDVLAARMAGLATLFFVARIGVTTLAFVQVSQAQAETLRAVPALPVGAAVLTLVNEAPALLWGNDRLTHIAGIAIARRRIFTNQQWALAGQQLVHPRHPRAAPFDRDPSHIVYPPGLVAGATDFDTAIRTFDRCSFALVWTIGFPPGRAQAADLSVAWSDGASAIYRVRESRCLSRSPSVR</sequence>
<dbReference type="OrthoDB" id="7293882at2"/>
<protein>
    <recommendedName>
        <fullName evidence="4">Glucosyl transferase GtrII</fullName>
    </recommendedName>
</protein>
<evidence type="ECO:0008006" key="4">
    <source>
        <dbReference type="Google" id="ProtNLM"/>
    </source>
</evidence>
<evidence type="ECO:0000313" key="3">
    <source>
        <dbReference type="Proteomes" id="UP000436801"/>
    </source>
</evidence>
<feature type="transmembrane region" description="Helical" evidence="1">
    <location>
        <begin position="110"/>
        <end position="136"/>
    </location>
</feature>
<name>A0A6N8LRN4_9SPHN</name>
<feature type="transmembrane region" description="Helical" evidence="1">
    <location>
        <begin position="42"/>
        <end position="60"/>
    </location>
</feature>
<feature type="transmembrane region" description="Helical" evidence="1">
    <location>
        <begin position="72"/>
        <end position="90"/>
    </location>
</feature>
<gene>
    <name evidence="2" type="ORF">GQR91_05650</name>
</gene>
<feature type="transmembrane region" description="Helical" evidence="1">
    <location>
        <begin position="266"/>
        <end position="284"/>
    </location>
</feature>
<reference evidence="2 3" key="1">
    <citation type="submission" date="2019-12" db="EMBL/GenBank/DDBJ databases">
        <authorList>
            <person name="Zheng J."/>
        </authorList>
    </citation>
    <scope>NUCLEOTIDE SEQUENCE [LARGE SCALE GENOMIC DNA]</scope>
    <source>
        <strain evidence="2 3">DSM 27347</strain>
    </source>
</reference>
<dbReference type="RefSeq" id="WP_160146792.1">
    <property type="nucleotide sequence ID" value="NZ_FNBI01000005.1"/>
</dbReference>
<feature type="transmembrane region" description="Helical" evidence="1">
    <location>
        <begin position="143"/>
        <end position="167"/>
    </location>
</feature>
<dbReference type="AlphaFoldDB" id="A0A6N8LRN4"/>
<keyword evidence="1" id="KW-0812">Transmembrane</keyword>
<comment type="caution">
    <text evidence="2">The sequence shown here is derived from an EMBL/GenBank/DDBJ whole genome shotgun (WGS) entry which is preliminary data.</text>
</comment>
<organism evidence="2 3">
    <name type="scientific">Sphingomonas carotinifaciens</name>
    <dbReference type="NCBI Taxonomy" id="1166323"/>
    <lineage>
        <taxon>Bacteria</taxon>
        <taxon>Pseudomonadati</taxon>
        <taxon>Pseudomonadota</taxon>
        <taxon>Alphaproteobacteria</taxon>
        <taxon>Sphingomonadales</taxon>
        <taxon>Sphingomonadaceae</taxon>
        <taxon>Sphingomonas</taxon>
    </lineage>
</organism>
<accession>A0A6N8LRN4</accession>
<keyword evidence="1" id="KW-1133">Transmembrane helix</keyword>